<feature type="transmembrane region" description="Helical" evidence="6">
    <location>
        <begin position="39"/>
        <end position="56"/>
    </location>
</feature>
<dbReference type="GO" id="GO:0043190">
    <property type="term" value="C:ATP-binding cassette (ABC) transporter complex"/>
    <property type="evidence" value="ECO:0007669"/>
    <property type="project" value="InterPro"/>
</dbReference>
<comment type="caution">
    <text evidence="7">The sequence shown here is derived from an EMBL/GenBank/DDBJ whole genome shotgun (WGS) entry which is preliminary data.</text>
</comment>
<sequence length="233" mass="26614">MLRLIMALSRTSRIAFIHPVEKVFLSILPIIIIGFTNRSIPIIINIIIFILLHMLCKNNKNVVIKFAFEIAVFAAISSITFVLDYGLSYCGVVILKSLSAGLCLSFFALTTPIDDVLNIMAKNKWLKDICDIAKTMERFLVVINDEYSILYNSIKSRGGFDNFKLKITNTGKMAGLLFVNTMHRWRNIKDGIDSRGYRGYMPYLVKDFNFSYLRMGSICIYIFSLAMIIYIKV</sequence>
<evidence type="ECO:0000256" key="2">
    <source>
        <dbReference type="ARBA" id="ARBA00022475"/>
    </source>
</evidence>
<evidence type="ECO:0000313" key="7">
    <source>
        <dbReference type="EMBL" id="KZL90835.1"/>
    </source>
</evidence>
<comment type="subcellular location">
    <subcellularLocation>
        <location evidence="1">Cell membrane</location>
        <topology evidence="1">Multi-pass membrane protein</topology>
    </subcellularLocation>
</comment>
<dbReference type="PANTHER" id="PTHR43723">
    <property type="entry name" value="COBALT TRANSPORT PROTEIN CBIQ"/>
    <property type="match status" value="1"/>
</dbReference>
<evidence type="ECO:0000256" key="5">
    <source>
        <dbReference type="ARBA" id="ARBA00023136"/>
    </source>
</evidence>
<feature type="transmembrane region" description="Helical" evidence="6">
    <location>
        <begin position="211"/>
        <end position="231"/>
    </location>
</feature>
<gene>
    <name evidence="7" type="primary">cbiQ_3</name>
    <name evidence="7" type="ORF">CLMAG_37460</name>
</gene>
<feature type="transmembrane region" description="Helical" evidence="6">
    <location>
        <begin position="12"/>
        <end position="33"/>
    </location>
</feature>
<dbReference type="GO" id="GO:0006824">
    <property type="term" value="P:cobalt ion transport"/>
    <property type="evidence" value="ECO:0007669"/>
    <property type="project" value="InterPro"/>
</dbReference>
<keyword evidence="5 6" id="KW-0472">Membrane</keyword>
<feature type="transmembrane region" description="Helical" evidence="6">
    <location>
        <begin position="63"/>
        <end position="83"/>
    </location>
</feature>
<keyword evidence="8" id="KW-1185">Reference proteome</keyword>
<evidence type="ECO:0000313" key="8">
    <source>
        <dbReference type="Proteomes" id="UP000076603"/>
    </source>
</evidence>
<dbReference type="STRING" id="1121326.CLMAG_37460"/>
<dbReference type="Proteomes" id="UP000076603">
    <property type="component" value="Unassembled WGS sequence"/>
</dbReference>
<dbReference type="AlphaFoldDB" id="A0A161WGM6"/>
<organism evidence="7 8">
    <name type="scientific">Clostridium magnum DSM 2767</name>
    <dbReference type="NCBI Taxonomy" id="1121326"/>
    <lineage>
        <taxon>Bacteria</taxon>
        <taxon>Bacillati</taxon>
        <taxon>Bacillota</taxon>
        <taxon>Clostridia</taxon>
        <taxon>Eubacteriales</taxon>
        <taxon>Clostridiaceae</taxon>
        <taxon>Clostridium</taxon>
    </lineage>
</organism>
<name>A0A161WGM6_9CLOT</name>
<dbReference type="PANTHER" id="PTHR43723:SF1">
    <property type="entry name" value="COBALT TRANSPORT PROTEIN CBIQ"/>
    <property type="match status" value="1"/>
</dbReference>
<keyword evidence="2" id="KW-1003">Cell membrane</keyword>
<dbReference type="Pfam" id="PF02361">
    <property type="entry name" value="CbiQ"/>
    <property type="match status" value="1"/>
</dbReference>
<evidence type="ECO:0000256" key="3">
    <source>
        <dbReference type="ARBA" id="ARBA00022692"/>
    </source>
</evidence>
<dbReference type="NCBIfam" id="TIGR02454">
    <property type="entry name" value="ECF_T_CbiQ"/>
    <property type="match status" value="1"/>
</dbReference>
<accession>A0A161WGM6</accession>
<protein>
    <submittedName>
        <fullName evidence="7">Cobalt transport protein CbiQ</fullName>
    </submittedName>
</protein>
<evidence type="ECO:0000256" key="4">
    <source>
        <dbReference type="ARBA" id="ARBA00022989"/>
    </source>
</evidence>
<proteinExistence type="predicted"/>
<dbReference type="CDD" id="cd16914">
    <property type="entry name" value="EcfT"/>
    <property type="match status" value="1"/>
</dbReference>
<dbReference type="InterPro" id="IPR052770">
    <property type="entry name" value="Cobalt_transport_CbiQ"/>
</dbReference>
<dbReference type="InterPro" id="IPR003339">
    <property type="entry name" value="ABC/ECF_trnsptr_transmembrane"/>
</dbReference>
<evidence type="ECO:0000256" key="6">
    <source>
        <dbReference type="SAM" id="Phobius"/>
    </source>
</evidence>
<feature type="transmembrane region" description="Helical" evidence="6">
    <location>
        <begin position="89"/>
        <end position="110"/>
    </location>
</feature>
<dbReference type="PATRIC" id="fig|1121326.3.peg.3790"/>
<evidence type="ECO:0000256" key="1">
    <source>
        <dbReference type="ARBA" id="ARBA00004651"/>
    </source>
</evidence>
<keyword evidence="4 6" id="KW-1133">Transmembrane helix</keyword>
<dbReference type="EMBL" id="LWAE01000004">
    <property type="protein sequence ID" value="KZL90835.1"/>
    <property type="molecule type" value="Genomic_DNA"/>
</dbReference>
<keyword evidence="3 6" id="KW-0812">Transmembrane</keyword>
<reference evidence="7 8" key="1">
    <citation type="submission" date="2016-04" db="EMBL/GenBank/DDBJ databases">
        <title>Genome sequence of Clostridium magnum DSM 2767.</title>
        <authorList>
            <person name="Poehlein A."/>
            <person name="Uhlig R."/>
            <person name="Fischer R."/>
            <person name="Bahl H."/>
            <person name="Daniel R."/>
        </authorList>
    </citation>
    <scope>NUCLEOTIDE SEQUENCE [LARGE SCALE GENOMIC DNA]</scope>
    <source>
        <strain evidence="7 8">DSM 2767</strain>
    </source>
</reference>
<dbReference type="RefSeq" id="WP_242873070.1">
    <property type="nucleotide sequence ID" value="NZ_FQXL01000013.1"/>
</dbReference>
<dbReference type="InterPro" id="IPR012809">
    <property type="entry name" value="ECF_CbiQ"/>
</dbReference>